<proteinExistence type="predicted"/>
<keyword evidence="1" id="KW-0732">Signal</keyword>
<evidence type="ECO:0000259" key="2">
    <source>
        <dbReference type="PROSITE" id="PS50835"/>
    </source>
</evidence>
<evidence type="ECO:0000313" key="3">
    <source>
        <dbReference type="EMBL" id="RWS27269.1"/>
    </source>
</evidence>
<feature type="domain" description="Ig-like" evidence="2">
    <location>
        <begin position="155"/>
        <end position="269"/>
    </location>
</feature>
<feature type="chain" id="PRO_5019353081" description="Ig-like domain-containing protein" evidence="1">
    <location>
        <begin position="26"/>
        <end position="282"/>
    </location>
</feature>
<sequence>MFIKFVHSLLSSVLITFLLSSSSVGYTNCSSRPYGYRYPYGYDLSANYRIQDSYYREYNDYVTKCRSQYYNCLYGPPYGTSASLPYPSSVNVYPIYNPSYSGQSTAVTGSFPYYYGSSYYGYPTNQYWCLPCGVYYCKCQVIPSYPNYPPPKPKPERQEPIFLGRGMVRIVDGKDAELTCYFSDPRYKIVSNAAWVKVIGQYDYWRQTPPFECFDRCTYTYINSIEDFRYRVITMGQTSILRIYNWQNGDYGIYRCTATGLGVDGSTVTLYQVIEFVGANKK</sequence>
<evidence type="ECO:0000313" key="4">
    <source>
        <dbReference type="Proteomes" id="UP000288716"/>
    </source>
</evidence>
<dbReference type="VEuPathDB" id="VectorBase:LDEU004770"/>
<organism evidence="3 4">
    <name type="scientific">Leptotrombidium deliense</name>
    <dbReference type="NCBI Taxonomy" id="299467"/>
    <lineage>
        <taxon>Eukaryota</taxon>
        <taxon>Metazoa</taxon>
        <taxon>Ecdysozoa</taxon>
        <taxon>Arthropoda</taxon>
        <taxon>Chelicerata</taxon>
        <taxon>Arachnida</taxon>
        <taxon>Acari</taxon>
        <taxon>Acariformes</taxon>
        <taxon>Trombidiformes</taxon>
        <taxon>Prostigmata</taxon>
        <taxon>Anystina</taxon>
        <taxon>Parasitengona</taxon>
        <taxon>Trombiculoidea</taxon>
        <taxon>Trombiculidae</taxon>
        <taxon>Leptotrombidium</taxon>
    </lineage>
</organism>
<evidence type="ECO:0000256" key="1">
    <source>
        <dbReference type="SAM" id="SignalP"/>
    </source>
</evidence>
<dbReference type="EMBL" id="NCKV01002138">
    <property type="protein sequence ID" value="RWS27269.1"/>
    <property type="molecule type" value="Genomic_DNA"/>
</dbReference>
<keyword evidence="4" id="KW-1185">Reference proteome</keyword>
<dbReference type="Gene3D" id="2.60.40.10">
    <property type="entry name" value="Immunoglobulins"/>
    <property type="match status" value="1"/>
</dbReference>
<dbReference type="PROSITE" id="PS50835">
    <property type="entry name" value="IG_LIKE"/>
    <property type="match status" value="1"/>
</dbReference>
<dbReference type="Proteomes" id="UP000288716">
    <property type="component" value="Unassembled WGS sequence"/>
</dbReference>
<dbReference type="InterPro" id="IPR007110">
    <property type="entry name" value="Ig-like_dom"/>
</dbReference>
<protein>
    <recommendedName>
        <fullName evidence="2">Ig-like domain-containing protein</fullName>
    </recommendedName>
</protein>
<name>A0A443SIC6_9ACAR</name>
<reference evidence="3 4" key="1">
    <citation type="journal article" date="2018" name="Gigascience">
        <title>Genomes of trombidid mites reveal novel predicted allergens and laterally-transferred genes associated with secondary metabolism.</title>
        <authorList>
            <person name="Dong X."/>
            <person name="Chaisiri K."/>
            <person name="Xia D."/>
            <person name="Armstrong S.D."/>
            <person name="Fang Y."/>
            <person name="Donnelly M.J."/>
            <person name="Kadowaki T."/>
            <person name="McGarry J.W."/>
            <person name="Darby A.C."/>
            <person name="Makepeace B.L."/>
        </authorList>
    </citation>
    <scope>NUCLEOTIDE SEQUENCE [LARGE SCALE GENOMIC DNA]</scope>
    <source>
        <strain evidence="3">UoL-UT</strain>
    </source>
</reference>
<dbReference type="InterPro" id="IPR013783">
    <property type="entry name" value="Ig-like_fold"/>
</dbReference>
<accession>A0A443SIC6</accession>
<dbReference type="OrthoDB" id="6513029at2759"/>
<gene>
    <name evidence="3" type="ORF">B4U80_12881</name>
</gene>
<dbReference type="InterPro" id="IPR003599">
    <property type="entry name" value="Ig_sub"/>
</dbReference>
<dbReference type="AlphaFoldDB" id="A0A443SIC6"/>
<dbReference type="SUPFAM" id="SSF48726">
    <property type="entry name" value="Immunoglobulin"/>
    <property type="match status" value="1"/>
</dbReference>
<comment type="caution">
    <text evidence="3">The sequence shown here is derived from an EMBL/GenBank/DDBJ whole genome shotgun (WGS) entry which is preliminary data.</text>
</comment>
<dbReference type="InterPro" id="IPR036179">
    <property type="entry name" value="Ig-like_dom_sf"/>
</dbReference>
<dbReference type="SMART" id="SM00409">
    <property type="entry name" value="IG"/>
    <property type="match status" value="1"/>
</dbReference>
<feature type="signal peptide" evidence="1">
    <location>
        <begin position="1"/>
        <end position="25"/>
    </location>
</feature>